<dbReference type="PANTHER" id="PTHR42678:SF2">
    <property type="entry name" value="AMIDASE FAMILY PROTEIN (AFU_ORTHOLOGUE AFUA_6G14410)"/>
    <property type="match status" value="1"/>
</dbReference>
<feature type="compositionally biased region" description="Low complexity" evidence="1">
    <location>
        <begin position="94"/>
        <end position="132"/>
    </location>
</feature>
<sequence length="314" mass="33930">MKAGHPAASSSGSGAAIADFQVPLALGTQTGGSMIRPASFNGIYAIKSTWGSVSREGQKIYSLNLDTLGWYARSIEDLTLLATIFGLKADETTKSPVPSTASATSNSPSAKPWSGTTPAQAPAPPSQSSGASITDLSLPPEFHQLPHLHTTILFSDGRVSFLPEYRLAKSSLSTDLVSHVEEFHGYTRKQYLDACDTLALLRPKFDTLAEEFDTLAEEFDAVIVPSVPDIAPEGLERTGSAVFQSFWTALHVPIVNLPGFTGEEDMPIGLSLVAPRYRDLHLLSVAEEVAKVWVREPLELPEERRRGRKREAIA</sequence>
<gene>
    <name evidence="3" type="ORF">CBER1_09550</name>
</gene>
<dbReference type="Gene3D" id="3.90.1300.10">
    <property type="entry name" value="Amidase signature (AS) domain"/>
    <property type="match status" value="1"/>
</dbReference>
<feature type="region of interest" description="Disordered" evidence="1">
    <location>
        <begin position="93"/>
        <end position="135"/>
    </location>
</feature>
<dbReference type="Pfam" id="PF01425">
    <property type="entry name" value="Amidase"/>
    <property type="match status" value="1"/>
</dbReference>
<evidence type="ECO:0000256" key="1">
    <source>
        <dbReference type="SAM" id="MobiDB-lite"/>
    </source>
</evidence>
<evidence type="ECO:0000313" key="4">
    <source>
        <dbReference type="Proteomes" id="UP000237631"/>
    </source>
</evidence>
<proteinExistence type="predicted"/>
<feature type="domain" description="Amidase" evidence="2">
    <location>
        <begin position="6"/>
        <end position="104"/>
    </location>
</feature>
<dbReference type="Proteomes" id="UP000237631">
    <property type="component" value="Unassembled WGS sequence"/>
</dbReference>
<dbReference type="AlphaFoldDB" id="A0A2S6BXW5"/>
<dbReference type="InterPro" id="IPR036928">
    <property type="entry name" value="AS_sf"/>
</dbReference>
<dbReference type="InterPro" id="IPR023631">
    <property type="entry name" value="Amidase_dom"/>
</dbReference>
<keyword evidence="4" id="KW-1185">Reference proteome</keyword>
<dbReference type="PANTHER" id="PTHR42678">
    <property type="entry name" value="AMIDASE"/>
    <property type="match status" value="1"/>
</dbReference>
<name>A0A2S6BXW5_9PEZI</name>
<comment type="caution">
    <text evidence="3">The sequence shown here is derived from an EMBL/GenBank/DDBJ whole genome shotgun (WGS) entry which is preliminary data.</text>
</comment>
<dbReference type="OrthoDB" id="6428749at2759"/>
<evidence type="ECO:0000313" key="3">
    <source>
        <dbReference type="EMBL" id="PPJ52291.1"/>
    </source>
</evidence>
<evidence type="ECO:0000259" key="2">
    <source>
        <dbReference type="Pfam" id="PF01425"/>
    </source>
</evidence>
<protein>
    <recommendedName>
        <fullName evidence="2">Amidase domain-containing protein</fullName>
    </recommendedName>
</protein>
<dbReference type="EMBL" id="PNEN01001708">
    <property type="protein sequence ID" value="PPJ52291.1"/>
    <property type="molecule type" value="Genomic_DNA"/>
</dbReference>
<reference evidence="4" key="1">
    <citation type="journal article" date="2017" name="bioRxiv">
        <title>Conservation of a gene cluster reveals novel cercosporin biosynthetic mechanisms and extends production to the genus Colletotrichum.</title>
        <authorList>
            <person name="de Jonge R."/>
            <person name="Ebert M.K."/>
            <person name="Huitt-Roehl C.R."/>
            <person name="Pal P."/>
            <person name="Suttle J.C."/>
            <person name="Spanner R.E."/>
            <person name="Neubauer J.D."/>
            <person name="Jurick W.M.II."/>
            <person name="Stott K.A."/>
            <person name="Secor G.A."/>
            <person name="Thomma B.P.H.J."/>
            <person name="Van de Peer Y."/>
            <person name="Townsend C.A."/>
            <person name="Bolton M.D."/>
        </authorList>
    </citation>
    <scope>NUCLEOTIDE SEQUENCE [LARGE SCALE GENOMIC DNA]</scope>
    <source>
        <strain evidence="4">CBS538.71</strain>
    </source>
</reference>
<accession>A0A2S6BXW5</accession>
<organism evidence="3 4">
    <name type="scientific">Cercospora berteroae</name>
    <dbReference type="NCBI Taxonomy" id="357750"/>
    <lineage>
        <taxon>Eukaryota</taxon>
        <taxon>Fungi</taxon>
        <taxon>Dikarya</taxon>
        <taxon>Ascomycota</taxon>
        <taxon>Pezizomycotina</taxon>
        <taxon>Dothideomycetes</taxon>
        <taxon>Dothideomycetidae</taxon>
        <taxon>Mycosphaerellales</taxon>
        <taxon>Mycosphaerellaceae</taxon>
        <taxon>Cercospora</taxon>
    </lineage>
</organism>
<dbReference type="SUPFAM" id="SSF75304">
    <property type="entry name" value="Amidase signature (AS) enzymes"/>
    <property type="match status" value="1"/>
</dbReference>
<dbReference type="STRING" id="357750.A0A2S6BXW5"/>